<proteinExistence type="predicted"/>
<accession>X6P8K7</accession>
<dbReference type="Proteomes" id="UP000023152">
    <property type="component" value="Unassembled WGS sequence"/>
</dbReference>
<evidence type="ECO:0000313" key="2">
    <source>
        <dbReference type="Proteomes" id="UP000023152"/>
    </source>
</evidence>
<comment type="caution">
    <text evidence="1">The sequence shown here is derived from an EMBL/GenBank/DDBJ whole genome shotgun (WGS) entry which is preliminary data.</text>
</comment>
<organism evidence="1 2">
    <name type="scientific">Reticulomyxa filosa</name>
    <dbReference type="NCBI Taxonomy" id="46433"/>
    <lineage>
        <taxon>Eukaryota</taxon>
        <taxon>Sar</taxon>
        <taxon>Rhizaria</taxon>
        <taxon>Retaria</taxon>
        <taxon>Foraminifera</taxon>
        <taxon>Monothalamids</taxon>
        <taxon>Reticulomyxidae</taxon>
        <taxon>Reticulomyxa</taxon>
    </lineage>
</organism>
<evidence type="ECO:0000313" key="1">
    <source>
        <dbReference type="EMBL" id="ETO33982.1"/>
    </source>
</evidence>
<reference evidence="1 2" key="1">
    <citation type="journal article" date="2013" name="Curr. Biol.">
        <title>The Genome of the Foraminiferan Reticulomyxa filosa.</title>
        <authorList>
            <person name="Glockner G."/>
            <person name="Hulsmann N."/>
            <person name="Schleicher M."/>
            <person name="Noegel A.A."/>
            <person name="Eichinger L."/>
            <person name="Gallinger C."/>
            <person name="Pawlowski J."/>
            <person name="Sierra R."/>
            <person name="Euteneuer U."/>
            <person name="Pillet L."/>
            <person name="Moustafa A."/>
            <person name="Platzer M."/>
            <person name="Groth M."/>
            <person name="Szafranski K."/>
            <person name="Schliwa M."/>
        </authorList>
    </citation>
    <scope>NUCLEOTIDE SEQUENCE [LARGE SCALE GENOMIC DNA]</scope>
</reference>
<dbReference type="AlphaFoldDB" id="X6P8K7"/>
<protein>
    <submittedName>
        <fullName evidence="1">Uncharacterized protein</fullName>
    </submittedName>
</protein>
<gene>
    <name evidence="1" type="ORF">RFI_03114</name>
</gene>
<name>X6P8K7_RETFI</name>
<keyword evidence="2" id="KW-1185">Reference proteome</keyword>
<sequence length="287" mass="33601">MEKMAYNCMNDGLAEKDGSNYYKYIIESGTQFTNKHKKNKSKRKDRNTRVCKNRRKKLITKTVEQAADEKVEIDSKRYQAKKAAAQKLVFLNNFSNVVKSLKMAISQWFEKNNSRGGSIEMLLEKNRLQILTPFLSKLGVSSIAQLKFRDEKIFEYRFSKHLLQKGTDKEDIQKLEDFCQRLTPYLPSLNKLIEPGSKEEGLAVDVVNHLEKFLETVIAFTRNSKEALIILKKNFNEYKIKEICILSVISRSWISCLSRKYRQKTLLVHCINVRKKLRIHLKKKKNL</sequence>
<dbReference type="EMBL" id="ASPP01002971">
    <property type="protein sequence ID" value="ETO33982.1"/>
    <property type="molecule type" value="Genomic_DNA"/>
</dbReference>